<dbReference type="Pfam" id="PF00005">
    <property type="entry name" value="ABC_tran"/>
    <property type="match status" value="1"/>
</dbReference>
<keyword evidence="3" id="KW-0547">Nucleotide-binding</keyword>
<dbReference type="PROSITE" id="PS50893">
    <property type="entry name" value="ABC_TRANSPORTER_2"/>
    <property type="match status" value="1"/>
</dbReference>
<name>A0A7X2T375_9CLOT</name>
<dbReference type="InterPro" id="IPR011527">
    <property type="entry name" value="ABC1_TM_dom"/>
</dbReference>
<protein>
    <submittedName>
        <fullName evidence="10">ABC transporter ATP-binding protein</fullName>
    </submittedName>
</protein>
<evidence type="ECO:0000259" key="9">
    <source>
        <dbReference type="PROSITE" id="PS50929"/>
    </source>
</evidence>
<evidence type="ECO:0000256" key="5">
    <source>
        <dbReference type="ARBA" id="ARBA00022989"/>
    </source>
</evidence>
<dbReference type="Proteomes" id="UP000460287">
    <property type="component" value="Unassembled WGS sequence"/>
</dbReference>
<evidence type="ECO:0000256" key="3">
    <source>
        <dbReference type="ARBA" id="ARBA00022741"/>
    </source>
</evidence>
<dbReference type="SMART" id="SM00382">
    <property type="entry name" value="AAA"/>
    <property type="match status" value="1"/>
</dbReference>
<dbReference type="InterPro" id="IPR003593">
    <property type="entry name" value="AAA+_ATPase"/>
</dbReference>
<keyword evidence="2 7" id="KW-0812">Transmembrane</keyword>
<dbReference type="SUPFAM" id="SSF90123">
    <property type="entry name" value="ABC transporter transmembrane region"/>
    <property type="match status" value="1"/>
</dbReference>
<dbReference type="InterPro" id="IPR039421">
    <property type="entry name" value="Type_1_exporter"/>
</dbReference>
<organism evidence="10 11">
    <name type="scientific">Inconstantimicrobium porci</name>
    <dbReference type="NCBI Taxonomy" id="2652291"/>
    <lineage>
        <taxon>Bacteria</taxon>
        <taxon>Bacillati</taxon>
        <taxon>Bacillota</taxon>
        <taxon>Clostridia</taxon>
        <taxon>Eubacteriales</taxon>
        <taxon>Clostridiaceae</taxon>
        <taxon>Inconstantimicrobium</taxon>
    </lineage>
</organism>
<evidence type="ECO:0000256" key="4">
    <source>
        <dbReference type="ARBA" id="ARBA00022840"/>
    </source>
</evidence>
<dbReference type="GO" id="GO:0140359">
    <property type="term" value="F:ABC-type transporter activity"/>
    <property type="evidence" value="ECO:0007669"/>
    <property type="project" value="InterPro"/>
</dbReference>
<keyword evidence="6 7" id="KW-0472">Membrane</keyword>
<evidence type="ECO:0000259" key="8">
    <source>
        <dbReference type="PROSITE" id="PS50893"/>
    </source>
</evidence>
<reference evidence="10 11" key="1">
    <citation type="submission" date="2019-08" db="EMBL/GenBank/DDBJ databases">
        <title>In-depth cultivation of the pig gut microbiome towards novel bacterial diversity and tailored functional studies.</title>
        <authorList>
            <person name="Wylensek D."/>
            <person name="Hitch T.C.A."/>
            <person name="Clavel T."/>
        </authorList>
    </citation>
    <scope>NUCLEOTIDE SEQUENCE [LARGE SCALE GENOMIC DNA]</scope>
    <source>
        <strain evidence="10 11">WCA-383-APC-5B</strain>
    </source>
</reference>
<dbReference type="SUPFAM" id="SSF52540">
    <property type="entry name" value="P-loop containing nucleoside triphosphate hydrolases"/>
    <property type="match status" value="1"/>
</dbReference>
<dbReference type="CDD" id="cd07346">
    <property type="entry name" value="ABC_6TM_exporters"/>
    <property type="match status" value="1"/>
</dbReference>
<keyword evidence="5 7" id="KW-1133">Transmembrane helix</keyword>
<feature type="domain" description="ABC transmembrane type-1" evidence="9">
    <location>
        <begin position="20"/>
        <end position="290"/>
    </location>
</feature>
<dbReference type="PANTHER" id="PTHR24221">
    <property type="entry name" value="ATP-BINDING CASSETTE SUB-FAMILY B"/>
    <property type="match status" value="1"/>
</dbReference>
<gene>
    <name evidence="10" type="ORF">FYJ33_15445</name>
</gene>
<dbReference type="GO" id="GO:0016887">
    <property type="term" value="F:ATP hydrolysis activity"/>
    <property type="evidence" value="ECO:0007669"/>
    <property type="project" value="InterPro"/>
</dbReference>
<dbReference type="PROSITE" id="PS50929">
    <property type="entry name" value="ABC_TM1F"/>
    <property type="match status" value="1"/>
</dbReference>
<proteinExistence type="predicted"/>
<evidence type="ECO:0000256" key="1">
    <source>
        <dbReference type="ARBA" id="ARBA00004651"/>
    </source>
</evidence>
<dbReference type="GO" id="GO:0034040">
    <property type="term" value="F:ATPase-coupled lipid transmembrane transporter activity"/>
    <property type="evidence" value="ECO:0007669"/>
    <property type="project" value="TreeGrafter"/>
</dbReference>
<feature type="domain" description="ABC transporter" evidence="8">
    <location>
        <begin position="330"/>
        <end position="564"/>
    </location>
</feature>
<feature type="transmembrane region" description="Helical" evidence="7">
    <location>
        <begin position="155"/>
        <end position="174"/>
    </location>
</feature>
<dbReference type="AlphaFoldDB" id="A0A7X2T375"/>
<evidence type="ECO:0000256" key="6">
    <source>
        <dbReference type="ARBA" id="ARBA00023136"/>
    </source>
</evidence>
<feature type="transmembrane region" description="Helical" evidence="7">
    <location>
        <begin position="131"/>
        <end position="149"/>
    </location>
</feature>
<comment type="caution">
    <text evidence="10">The sequence shown here is derived from an EMBL/GenBank/DDBJ whole genome shotgun (WGS) entry which is preliminary data.</text>
</comment>
<evidence type="ECO:0000256" key="7">
    <source>
        <dbReference type="SAM" id="Phobius"/>
    </source>
</evidence>
<dbReference type="InterPro" id="IPR017871">
    <property type="entry name" value="ABC_transporter-like_CS"/>
</dbReference>
<feature type="transmembrane region" description="Helical" evidence="7">
    <location>
        <begin position="242"/>
        <end position="263"/>
    </location>
</feature>
<dbReference type="Gene3D" id="3.40.50.300">
    <property type="entry name" value="P-loop containing nucleotide triphosphate hydrolases"/>
    <property type="match status" value="1"/>
</dbReference>
<accession>A0A7X2T375</accession>
<dbReference type="InterPro" id="IPR036640">
    <property type="entry name" value="ABC1_TM_sf"/>
</dbReference>
<dbReference type="EMBL" id="VULX01000053">
    <property type="protein sequence ID" value="MSR92718.1"/>
    <property type="molecule type" value="Genomic_DNA"/>
</dbReference>
<sequence>MINFMYKYILKNKVLFFFNIVLIILCASTEIVKAYLFKYLLDSATISTYDDFIYAVIYCIGFLIISFTIYILSDLVDIRITKKSLTNLKNNLFKSILKKDITTFNGNNTSKYISMFTNDINMLNVDFFENIKSLIYYITVFIMSFFGILSISYYFIISILVLGYIPVLISNLFMKKIASLKKDYSDKLYEFTNKLNDMMSGFEIIKSFNLEHFSNTKFSNINTDVEKANSNVKLIESLLSNINSICSLFLFLFNMLLGVYLIINKQITVGALIATVQLMNNIINPLGNLVEIKNKIKSINLIYKNIEDEINIKTTDQFDYVEKNIFCNKIQLKNVSFSYDKDKVILKDFSYTFLKNKKYAIVGSSGSGKSTLLKLISKYCVNYEGDIFIDDVNLKCLNYKNLNTLMSLINQNIYVFNDTIKNNICLNQTYVENKLSNTFKQSGLTEFVDNLPLKEDTMIEENGKNFSGGEKQRIAIARALIRDTPILLIDEATSALDNINRYNIEKAILNLPNITSICITHNINEELMKMYDEIIVLDKGSIVEVGKYTDLIAQNGYFSNLISQVPNNEAMSM</sequence>
<dbReference type="InterPro" id="IPR003439">
    <property type="entry name" value="ABC_transporter-like_ATP-bd"/>
</dbReference>
<keyword evidence="11" id="KW-1185">Reference proteome</keyword>
<comment type="subcellular location">
    <subcellularLocation>
        <location evidence="1">Cell membrane</location>
        <topology evidence="1">Multi-pass membrane protein</topology>
    </subcellularLocation>
</comment>
<keyword evidence="4 10" id="KW-0067">ATP-binding</keyword>
<dbReference type="GO" id="GO:0005886">
    <property type="term" value="C:plasma membrane"/>
    <property type="evidence" value="ECO:0007669"/>
    <property type="project" value="UniProtKB-SubCell"/>
</dbReference>
<dbReference type="GO" id="GO:0005524">
    <property type="term" value="F:ATP binding"/>
    <property type="evidence" value="ECO:0007669"/>
    <property type="project" value="UniProtKB-KW"/>
</dbReference>
<dbReference type="Gene3D" id="1.20.1560.10">
    <property type="entry name" value="ABC transporter type 1, transmembrane domain"/>
    <property type="match status" value="1"/>
</dbReference>
<dbReference type="PROSITE" id="PS00211">
    <property type="entry name" value="ABC_TRANSPORTER_1"/>
    <property type="match status" value="1"/>
</dbReference>
<dbReference type="PANTHER" id="PTHR24221:SF654">
    <property type="entry name" value="ATP-BINDING CASSETTE SUB-FAMILY B MEMBER 6"/>
    <property type="match status" value="1"/>
</dbReference>
<feature type="transmembrane region" description="Helical" evidence="7">
    <location>
        <begin position="53"/>
        <end position="73"/>
    </location>
</feature>
<evidence type="ECO:0000256" key="2">
    <source>
        <dbReference type="ARBA" id="ARBA00022692"/>
    </source>
</evidence>
<evidence type="ECO:0000313" key="10">
    <source>
        <dbReference type="EMBL" id="MSR92718.1"/>
    </source>
</evidence>
<dbReference type="InterPro" id="IPR027417">
    <property type="entry name" value="P-loop_NTPase"/>
</dbReference>
<dbReference type="Pfam" id="PF00664">
    <property type="entry name" value="ABC_membrane"/>
    <property type="match status" value="1"/>
</dbReference>
<evidence type="ECO:0000313" key="11">
    <source>
        <dbReference type="Proteomes" id="UP000460287"/>
    </source>
</evidence>